<dbReference type="EMBL" id="JBEWTB010000002">
    <property type="protein sequence ID" value="MET4757509.1"/>
    <property type="molecule type" value="Genomic_DNA"/>
</dbReference>
<sequence length="87" mass="9766">MQMLVQLGTKAEFQNRRAGNSLKPYSVYGGIRGKSMDESRKHLKRIVIDDSKTTDGYQTCTQIKNNPAYKNTLLPTGSRAEGMIKKT</sequence>
<accession>A0ABV2SIB0</accession>
<gene>
    <name evidence="1" type="ORF">V5J35_002701</name>
</gene>
<evidence type="ECO:0000313" key="1">
    <source>
        <dbReference type="EMBL" id="MET4757509.1"/>
    </source>
</evidence>
<keyword evidence="2" id="KW-1185">Reference proteome</keyword>
<organism evidence="1 2">
    <name type="scientific">Endozoicomonas lisbonensis</name>
    <dbReference type="NCBI Taxonomy" id="3120522"/>
    <lineage>
        <taxon>Bacteria</taxon>
        <taxon>Pseudomonadati</taxon>
        <taxon>Pseudomonadota</taxon>
        <taxon>Gammaproteobacteria</taxon>
        <taxon>Oceanospirillales</taxon>
        <taxon>Endozoicomonadaceae</taxon>
        <taxon>Endozoicomonas</taxon>
    </lineage>
</organism>
<dbReference type="Proteomes" id="UP001549366">
    <property type="component" value="Unassembled WGS sequence"/>
</dbReference>
<reference evidence="1 2" key="1">
    <citation type="submission" date="2024-06" db="EMBL/GenBank/DDBJ databases">
        <title>Genomic Encyclopedia of Type Strains, Phase V (KMG-V): Genome sequencing to study the core and pangenomes of soil and plant-associated prokaryotes.</title>
        <authorList>
            <person name="Whitman W."/>
        </authorList>
    </citation>
    <scope>NUCLEOTIDE SEQUENCE [LARGE SCALE GENOMIC DNA]</scope>
    <source>
        <strain evidence="1 2">NE40</strain>
    </source>
</reference>
<dbReference type="RefSeq" id="WP_354022168.1">
    <property type="nucleotide sequence ID" value="NZ_JBEWTD010000002.1"/>
</dbReference>
<protein>
    <submittedName>
        <fullName evidence="1">Uncharacterized protein</fullName>
    </submittedName>
</protein>
<name>A0ABV2SIB0_9GAMM</name>
<proteinExistence type="predicted"/>
<evidence type="ECO:0000313" key="2">
    <source>
        <dbReference type="Proteomes" id="UP001549366"/>
    </source>
</evidence>
<comment type="caution">
    <text evidence="1">The sequence shown here is derived from an EMBL/GenBank/DDBJ whole genome shotgun (WGS) entry which is preliminary data.</text>
</comment>